<evidence type="ECO:0000256" key="1">
    <source>
        <dbReference type="SAM" id="MobiDB-lite"/>
    </source>
</evidence>
<dbReference type="Proteomes" id="UP000440578">
    <property type="component" value="Unassembled WGS sequence"/>
</dbReference>
<dbReference type="EMBL" id="VIIS01001591">
    <property type="protein sequence ID" value="KAF0295921.1"/>
    <property type="molecule type" value="Genomic_DNA"/>
</dbReference>
<sequence>MTASPRESLKELQSLLCWVFASPRSPSWTSARLMEQKGFAYVLPYKMNQDRMELFIRILRMGGFEYSPNKVQLQHALLRLALHNFISPSATGNNTAPADGMTTTCVCCKSVAHNGGTWHSVQVIRCQRRCASEKPSVLVVWSISLPGALRTISARKRPAATSLRRSRAAVSPPSSRTQSGVSAAY</sequence>
<name>A0A6A4W281_AMPAM</name>
<evidence type="ECO:0000313" key="2">
    <source>
        <dbReference type="EMBL" id="KAF0295921.1"/>
    </source>
</evidence>
<accession>A0A6A4W281</accession>
<keyword evidence="3" id="KW-1185">Reference proteome</keyword>
<protein>
    <submittedName>
        <fullName evidence="2">Uncharacterized protein</fullName>
    </submittedName>
</protein>
<reference evidence="2 3" key="1">
    <citation type="submission" date="2019-07" db="EMBL/GenBank/DDBJ databases">
        <title>Draft genome assembly of a fouling barnacle, Amphibalanus amphitrite (Darwin, 1854): The first reference genome for Thecostraca.</title>
        <authorList>
            <person name="Kim W."/>
        </authorList>
    </citation>
    <scope>NUCLEOTIDE SEQUENCE [LARGE SCALE GENOMIC DNA]</scope>
    <source>
        <strain evidence="2">SNU_AA5</strain>
        <tissue evidence="2">Soma without cirri and trophi</tissue>
    </source>
</reference>
<gene>
    <name evidence="2" type="ORF">FJT64_006632</name>
</gene>
<feature type="region of interest" description="Disordered" evidence="1">
    <location>
        <begin position="156"/>
        <end position="185"/>
    </location>
</feature>
<comment type="caution">
    <text evidence="2">The sequence shown here is derived from an EMBL/GenBank/DDBJ whole genome shotgun (WGS) entry which is preliminary data.</text>
</comment>
<organism evidence="2 3">
    <name type="scientific">Amphibalanus amphitrite</name>
    <name type="common">Striped barnacle</name>
    <name type="synonym">Balanus amphitrite</name>
    <dbReference type="NCBI Taxonomy" id="1232801"/>
    <lineage>
        <taxon>Eukaryota</taxon>
        <taxon>Metazoa</taxon>
        <taxon>Ecdysozoa</taxon>
        <taxon>Arthropoda</taxon>
        <taxon>Crustacea</taxon>
        <taxon>Multicrustacea</taxon>
        <taxon>Cirripedia</taxon>
        <taxon>Thoracica</taxon>
        <taxon>Thoracicalcarea</taxon>
        <taxon>Balanomorpha</taxon>
        <taxon>Balanoidea</taxon>
        <taxon>Balanidae</taxon>
        <taxon>Amphibalaninae</taxon>
        <taxon>Amphibalanus</taxon>
    </lineage>
</organism>
<proteinExistence type="predicted"/>
<dbReference type="AlphaFoldDB" id="A0A6A4W281"/>
<evidence type="ECO:0000313" key="3">
    <source>
        <dbReference type="Proteomes" id="UP000440578"/>
    </source>
</evidence>